<dbReference type="PANTHER" id="PTHR11177:SF317">
    <property type="entry name" value="CHITINASE 12-RELATED"/>
    <property type="match status" value="1"/>
</dbReference>
<dbReference type="GO" id="GO:0006032">
    <property type="term" value="P:chitin catabolic process"/>
    <property type="evidence" value="ECO:0007669"/>
    <property type="project" value="TreeGrafter"/>
</dbReference>
<evidence type="ECO:0000313" key="3">
    <source>
        <dbReference type="EMBL" id="KAK0057232.1"/>
    </source>
</evidence>
<dbReference type="EMBL" id="JASAOG010000056">
    <property type="protein sequence ID" value="KAK0057232.1"/>
    <property type="molecule type" value="Genomic_DNA"/>
</dbReference>
<dbReference type="SUPFAM" id="SSF51445">
    <property type="entry name" value="(Trans)glycosidases"/>
    <property type="match status" value="1"/>
</dbReference>
<reference evidence="3" key="1">
    <citation type="journal article" date="2023" name="PLoS Negl. Trop. Dis.">
        <title>A genome sequence for Biomphalaria pfeifferi, the major vector snail for the human-infecting parasite Schistosoma mansoni.</title>
        <authorList>
            <person name="Bu L."/>
            <person name="Lu L."/>
            <person name="Laidemitt M.R."/>
            <person name="Zhang S.M."/>
            <person name="Mutuku M."/>
            <person name="Mkoji G."/>
            <person name="Steinauer M."/>
            <person name="Loker E.S."/>
        </authorList>
    </citation>
    <scope>NUCLEOTIDE SEQUENCE</scope>
    <source>
        <strain evidence="3">KasaAsao</strain>
    </source>
</reference>
<feature type="chain" id="PRO_5042156820" evidence="1">
    <location>
        <begin position="20"/>
        <end position="382"/>
    </location>
</feature>
<name>A0AAD8BNC9_BIOPF</name>
<dbReference type="GO" id="GO:0005576">
    <property type="term" value="C:extracellular region"/>
    <property type="evidence" value="ECO:0007669"/>
    <property type="project" value="TreeGrafter"/>
</dbReference>
<dbReference type="GO" id="GO:0005975">
    <property type="term" value="P:carbohydrate metabolic process"/>
    <property type="evidence" value="ECO:0007669"/>
    <property type="project" value="InterPro"/>
</dbReference>
<dbReference type="Gene3D" id="3.20.20.80">
    <property type="entry name" value="Glycosidases"/>
    <property type="match status" value="2"/>
</dbReference>
<proteinExistence type="predicted"/>
<dbReference type="InterPro" id="IPR017853">
    <property type="entry name" value="GH"/>
</dbReference>
<feature type="signal peptide" evidence="1">
    <location>
        <begin position="1"/>
        <end position="19"/>
    </location>
</feature>
<dbReference type="InterPro" id="IPR050314">
    <property type="entry name" value="Glycosyl_Hydrlase_18"/>
</dbReference>
<organism evidence="3 4">
    <name type="scientific">Biomphalaria pfeifferi</name>
    <name type="common">Bloodfluke planorb</name>
    <name type="synonym">Freshwater snail</name>
    <dbReference type="NCBI Taxonomy" id="112525"/>
    <lineage>
        <taxon>Eukaryota</taxon>
        <taxon>Metazoa</taxon>
        <taxon>Spiralia</taxon>
        <taxon>Lophotrochozoa</taxon>
        <taxon>Mollusca</taxon>
        <taxon>Gastropoda</taxon>
        <taxon>Heterobranchia</taxon>
        <taxon>Euthyneura</taxon>
        <taxon>Panpulmonata</taxon>
        <taxon>Hygrophila</taxon>
        <taxon>Lymnaeoidea</taxon>
        <taxon>Planorbidae</taxon>
        <taxon>Biomphalaria</taxon>
    </lineage>
</organism>
<protein>
    <submittedName>
        <fullName evidence="3">Endochitinase</fullName>
    </submittedName>
</protein>
<dbReference type="Pfam" id="PF00704">
    <property type="entry name" value="Glyco_hydro_18"/>
    <property type="match status" value="1"/>
</dbReference>
<evidence type="ECO:0000256" key="1">
    <source>
        <dbReference type="SAM" id="SignalP"/>
    </source>
</evidence>
<evidence type="ECO:0000259" key="2">
    <source>
        <dbReference type="PROSITE" id="PS51910"/>
    </source>
</evidence>
<keyword evidence="1" id="KW-0732">Signal</keyword>
<comment type="caution">
    <text evidence="3">The sequence shown here is derived from an EMBL/GenBank/DDBJ whole genome shotgun (WGS) entry which is preliminary data.</text>
</comment>
<dbReference type="InterPro" id="IPR001223">
    <property type="entry name" value="Glyco_hydro18_cat"/>
</dbReference>
<sequence>MIFSLFIVALLNWLHLTQGGCSRMCFFHASSSASTRFYPWNLDAKISSLCSHLIIGFAYTQGFANPRIIYHPKLREFMPRFSYLKNTGLKILLQLLNYQNNLDDTFYEMIKSPAKRRVFIDNAVAELRGSDFDGVTVREKIINPLDNFRSEYLLFLQELAAAFRSEAARIGRPKLLLFASLYDTFKVTRLDVFSDVNGICREVDMVILETQALRPNSPQKYHAHPSRLYGEYPEDSSSINYMTNYVISKGCAKEKLIISITPTVSAYWEINPEAEFNKRFVTFATIENYKICPILRSGYTVHRLEDKSPYLIGPKVDGFYSIFLGNFLYYYEDEDSIKVKVDYIKQKGLGGIHLWEIINDDFANRCNRGQYPILTAINRDCR</sequence>
<dbReference type="Proteomes" id="UP001233172">
    <property type="component" value="Unassembled WGS sequence"/>
</dbReference>
<reference evidence="3" key="2">
    <citation type="submission" date="2023-04" db="EMBL/GenBank/DDBJ databases">
        <authorList>
            <person name="Bu L."/>
            <person name="Lu L."/>
            <person name="Laidemitt M.R."/>
            <person name="Zhang S.M."/>
            <person name="Mutuku M."/>
            <person name="Mkoji G."/>
            <person name="Steinauer M."/>
            <person name="Loker E.S."/>
        </authorList>
    </citation>
    <scope>NUCLEOTIDE SEQUENCE</scope>
    <source>
        <strain evidence="3">KasaAsao</strain>
        <tissue evidence="3">Whole Snail</tissue>
    </source>
</reference>
<dbReference type="SMART" id="SM00636">
    <property type="entry name" value="Glyco_18"/>
    <property type="match status" value="1"/>
</dbReference>
<dbReference type="InterPro" id="IPR011583">
    <property type="entry name" value="Chitinase_II/V-like_cat"/>
</dbReference>
<dbReference type="AlphaFoldDB" id="A0AAD8BNC9"/>
<feature type="domain" description="GH18" evidence="2">
    <location>
        <begin position="21"/>
        <end position="382"/>
    </location>
</feature>
<dbReference type="PROSITE" id="PS51910">
    <property type="entry name" value="GH18_2"/>
    <property type="match status" value="1"/>
</dbReference>
<accession>A0AAD8BNC9</accession>
<dbReference type="PANTHER" id="PTHR11177">
    <property type="entry name" value="CHITINASE"/>
    <property type="match status" value="1"/>
</dbReference>
<evidence type="ECO:0000313" key="4">
    <source>
        <dbReference type="Proteomes" id="UP001233172"/>
    </source>
</evidence>
<gene>
    <name evidence="3" type="ORF">Bpfe_013325</name>
</gene>
<keyword evidence="4" id="KW-1185">Reference proteome</keyword>
<dbReference type="GO" id="GO:0008061">
    <property type="term" value="F:chitin binding"/>
    <property type="evidence" value="ECO:0007669"/>
    <property type="project" value="InterPro"/>
</dbReference>
<dbReference type="GO" id="GO:0004568">
    <property type="term" value="F:chitinase activity"/>
    <property type="evidence" value="ECO:0007669"/>
    <property type="project" value="TreeGrafter"/>
</dbReference>